<keyword evidence="1" id="KW-0812">Transmembrane</keyword>
<evidence type="ECO:0008006" key="4">
    <source>
        <dbReference type="Google" id="ProtNLM"/>
    </source>
</evidence>
<accession>A0A1Z4J9L4</accession>
<dbReference type="PANTHER" id="PTHR34978:SF3">
    <property type="entry name" value="SLR0241 PROTEIN"/>
    <property type="match status" value="1"/>
</dbReference>
<name>A0A1Z4J9L4_LEPBY</name>
<evidence type="ECO:0000313" key="2">
    <source>
        <dbReference type="EMBL" id="BAY53465.1"/>
    </source>
</evidence>
<evidence type="ECO:0000313" key="3">
    <source>
        <dbReference type="Proteomes" id="UP000217895"/>
    </source>
</evidence>
<feature type="transmembrane region" description="Helical" evidence="1">
    <location>
        <begin position="256"/>
        <end position="274"/>
    </location>
</feature>
<keyword evidence="1" id="KW-1133">Transmembrane helix</keyword>
<proteinExistence type="predicted"/>
<dbReference type="Gene3D" id="3.30.2010.10">
    <property type="entry name" value="Metalloproteases ('zincins'), catalytic domain"/>
    <property type="match status" value="1"/>
</dbReference>
<dbReference type="AlphaFoldDB" id="A0A1Z4J9L4"/>
<keyword evidence="1" id="KW-0472">Membrane</keyword>
<organism evidence="2 3">
    <name type="scientific">Leptolyngbya boryana NIES-2135</name>
    <dbReference type="NCBI Taxonomy" id="1973484"/>
    <lineage>
        <taxon>Bacteria</taxon>
        <taxon>Bacillati</taxon>
        <taxon>Cyanobacteriota</taxon>
        <taxon>Cyanophyceae</taxon>
        <taxon>Leptolyngbyales</taxon>
        <taxon>Leptolyngbyaceae</taxon>
        <taxon>Leptolyngbya group</taxon>
        <taxon>Leptolyngbya</taxon>
    </lineage>
</organism>
<dbReference type="PANTHER" id="PTHR34978">
    <property type="entry name" value="POSSIBLE SENSOR-TRANSDUCER PROTEIN BLAR"/>
    <property type="match status" value="1"/>
</dbReference>
<feature type="transmembrane region" description="Helical" evidence="1">
    <location>
        <begin position="68"/>
        <end position="90"/>
    </location>
</feature>
<protein>
    <recommendedName>
        <fullName evidence="4">Peptidase M48 domain-containing protein</fullName>
    </recommendedName>
</protein>
<feature type="transmembrane region" description="Helical" evidence="1">
    <location>
        <begin position="37"/>
        <end position="56"/>
    </location>
</feature>
<keyword evidence="3" id="KW-1185">Reference proteome</keyword>
<dbReference type="CDD" id="cd07326">
    <property type="entry name" value="M56_BlaR1_MecR1_like"/>
    <property type="match status" value="1"/>
</dbReference>
<dbReference type="InterPro" id="IPR052173">
    <property type="entry name" value="Beta-lactam_resp_regulator"/>
</dbReference>
<gene>
    <name evidence="2" type="ORF">NIES2135_02700</name>
</gene>
<dbReference type="EMBL" id="AP018203">
    <property type="protein sequence ID" value="BAY53465.1"/>
    <property type="molecule type" value="Genomic_DNA"/>
</dbReference>
<sequence>MHLMLLLVALSLAIAVRWAWRARTESWNTRWQTTLGAFLFPPLLLITSAIAILCMGPRGQMMRWHEGWGSYGIAIGFLMVAVFLFAQLAWQARKSFQQVKQMPEETVLEIPVRLLEHSTPYIAQIGFWNPELVVSDSLLETLDESHLQVTLTHEQAHRHYRDTFWFFWLGGLRRLTAWLPNTEALWQELILLRELRADRWAARQTDGLLLAEALFSIVSASQMQTEPWIAALSGTRLDERIDALLDEAESEEPQSYFVWMGLSIVLLPLFMIPFHF</sequence>
<reference evidence="2 3" key="1">
    <citation type="submission" date="2017-06" db="EMBL/GenBank/DDBJ databases">
        <title>Genome sequencing of cyanobaciteial culture collection at National Institute for Environmental Studies (NIES).</title>
        <authorList>
            <person name="Hirose Y."/>
            <person name="Shimura Y."/>
            <person name="Fujisawa T."/>
            <person name="Nakamura Y."/>
            <person name="Kawachi M."/>
        </authorList>
    </citation>
    <scope>NUCLEOTIDE SEQUENCE [LARGE SCALE GENOMIC DNA]</scope>
    <source>
        <strain evidence="2 3">NIES-2135</strain>
    </source>
</reference>
<dbReference type="Proteomes" id="UP000217895">
    <property type="component" value="Chromosome"/>
</dbReference>
<evidence type="ECO:0000256" key="1">
    <source>
        <dbReference type="SAM" id="Phobius"/>
    </source>
</evidence>